<dbReference type="InterPro" id="IPR050368">
    <property type="entry name" value="ClC-type_chloride_channel"/>
</dbReference>
<feature type="transmembrane region" description="Helical" evidence="11">
    <location>
        <begin position="267"/>
        <end position="288"/>
    </location>
</feature>
<sequence>MIKTLLHYINVNRWRLVKVSKHNFLIYCSVFVGLVAGLGAVLLKYLVHFMEDLSRSISLHLPYHYTYLFLPAVGILLTVAYQHLINRDQIQKGIGTLIYIIKRNKANVKFNNVYSHLITSSLTVGFGGSSGLEAPIVSTGAAIGSNTGRFFKLSPYHKTILMAAGASAGIAAVFNSPIAGVLFSLEILLGEMTISTFIPLLIASATGVVVAKVLYSRQLFHLVTEGWVMGALPFYIILGLLSGWVAIYITKVAEDLEKGIFKKQNRYVRAILGGLLLGLIILIFPPLLGEGYHYLQEALNGNIDVLKEGSMFGAYMEHPWVMAGFMLALILMKIVAAGITLGSGGNGGTFAPTMFTGAFLGLFVAYTVNQTGLIHLNTSNFIAVGMAGALSGVLHAPLTAIFLIAEITGGYVLFIPLMIVSAISYIISRNSNPHNMYWQGLIHEKNVYPGQDDQMLSSIDLSKIIDHHYVSLTKDQPIAELYKLLSETNANLFAVLTSDQQLEGVLWLDEMRKALYDQSLSAEATIADVMVIPPAIIDYNQSVQEVMQLFDTIDAWRLPVTRNGKFVGFISKSALLSKYRDAMVMQHKQSDLFHQK</sequence>
<feature type="transmembrane region" description="Helical" evidence="11">
    <location>
        <begin position="159"/>
        <end position="185"/>
    </location>
</feature>
<name>A0ABY7T276_9SPHI</name>
<feature type="transmembrane region" description="Helical" evidence="11">
    <location>
        <begin position="349"/>
        <end position="369"/>
    </location>
</feature>
<dbReference type="SUPFAM" id="SSF81340">
    <property type="entry name" value="Clc chloride channel"/>
    <property type="match status" value="1"/>
</dbReference>
<keyword evidence="8" id="KW-0868">Chloride</keyword>
<dbReference type="RefSeq" id="WP_273628691.1">
    <property type="nucleotide sequence ID" value="NZ_CP117167.1"/>
</dbReference>
<evidence type="ECO:0000256" key="8">
    <source>
        <dbReference type="ARBA" id="ARBA00023214"/>
    </source>
</evidence>
<accession>A0ABY7T276</accession>
<feature type="transmembrane region" description="Helical" evidence="11">
    <location>
        <begin position="197"/>
        <end position="215"/>
    </location>
</feature>
<evidence type="ECO:0000256" key="10">
    <source>
        <dbReference type="PROSITE-ProRule" id="PRU00703"/>
    </source>
</evidence>
<proteinExistence type="predicted"/>
<dbReference type="PANTHER" id="PTHR43427:SF6">
    <property type="entry name" value="CHLORIDE CHANNEL PROTEIN CLC-E"/>
    <property type="match status" value="1"/>
</dbReference>
<evidence type="ECO:0000256" key="4">
    <source>
        <dbReference type="ARBA" id="ARBA00022989"/>
    </source>
</evidence>
<keyword evidence="2" id="KW-0813">Transport</keyword>
<gene>
    <name evidence="13" type="ORF">PQO05_17330</name>
</gene>
<dbReference type="EMBL" id="CP117167">
    <property type="protein sequence ID" value="WCT10501.1"/>
    <property type="molecule type" value="Genomic_DNA"/>
</dbReference>
<evidence type="ECO:0000313" key="13">
    <source>
        <dbReference type="EMBL" id="WCT10501.1"/>
    </source>
</evidence>
<feature type="transmembrane region" description="Helical" evidence="11">
    <location>
        <begin position="24"/>
        <end position="47"/>
    </location>
</feature>
<reference evidence="13 14" key="1">
    <citation type="submission" date="2023-02" db="EMBL/GenBank/DDBJ databases">
        <title>Genome sequence of Mucilaginibacter jinjuensis strain KACC 16571.</title>
        <authorList>
            <person name="Kim S."/>
            <person name="Heo J."/>
            <person name="Kwon S.-W."/>
        </authorList>
    </citation>
    <scope>NUCLEOTIDE SEQUENCE [LARGE SCALE GENOMIC DNA]</scope>
    <source>
        <strain evidence="13 14">KACC 16571</strain>
    </source>
</reference>
<evidence type="ECO:0000259" key="12">
    <source>
        <dbReference type="PROSITE" id="PS51371"/>
    </source>
</evidence>
<keyword evidence="4 11" id="KW-1133">Transmembrane helix</keyword>
<evidence type="ECO:0000256" key="5">
    <source>
        <dbReference type="ARBA" id="ARBA00023065"/>
    </source>
</evidence>
<dbReference type="Proteomes" id="UP001216139">
    <property type="component" value="Chromosome"/>
</dbReference>
<dbReference type="InterPro" id="IPR001807">
    <property type="entry name" value="ClC"/>
</dbReference>
<feature type="domain" description="CBS" evidence="12">
    <location>
        <begin position="530"/>
        <end position="585"/>
    </location>
</feature>
<dbReference type="InterPro" id="IPR000644">
    <property type="entry name" value="CBS_dom"/>
</dbReference>
<dbReference type="Pfam" id="PF00654">
    <property type="entry name" value="Voltage_CLC"/>
    <property type="match status" value="1"/>
</dbReference>
<feature type="transmembrane region" description="Helical" evidence="11">
    <location>
        <begin position="320"/>
        <end position="343"/>
    </location>
</feature>
<feature type="transmembrane region" description="Helical" evidence="11">
    <location>
        <begin position="67"/>
        <end position="85"/>
    </location>
</feature>
<dbReference type="Gene3D" id="3.10.580.10">
    <property type="entry name" value="CBS-domain"/>
    <property type="match status" value="1"/>
</dbReference>
<dbReference type="Gene3D" id="1.10.3080.10">
    <property type="entry name" value="Clc chloride channel"/>
    <property type="match status" value="1"/>
</dbReference>
<keyword evidence="7" id="KW-0869">Chloride channel</keyword>
<feature type="transmembrane region" description="Helical" evidence="11">
    <location>
        <begin position="227"/>
        <end position="247"/>
    </location>
</feature>
<comment type="subcellular location">
    <subcellularLocation>
        <location evidence="1">Membrane</location>
        <topology evidence="1">Multi-pass membrane protein</topology>
    </subcellularLocation>
</comment>
<dbReference type="PRINTS" id="PR00762">
    <property type="entry name" value="CLCHANNEL"/>
</dbReference>
<evidence type="ECO:0000256" key="2">
    <source>
        <dbReference type="ARBA" id="ARBA00022448"/>
    </source>
</evidence>
<evidence type="ECO:0000313" key="14">
    <source>
        <dbReference type="Proteomes" id="UP001216139"/>
    </source>
</evidence>
<evidence type="ECO:0000256" key="9">
    <source>
        <dbReference type="ARBA" id="ARBA00023303"/>
    </source>
</evidence>
<keyword evidence="14" id="KW-1185">Reference proteome</keyword>
<dbReference type="InterPro" id="IPR046342">
    <property type="entry name" value="CBS_dom_sf"/>
</dbReference>
<dbReference type="InterPro" id="IPR014743">
    <property type="entry name" value="Cl-channel_core"/>
</dbReference>
<evidence type="ECO:0000256" key="3">
    <source>
        <dbReference type="ARBA" id="ARBA00022692"/>
    </source>
</evidence>
<keyword evidence="5" id="KW-0406">Ion transport</keyword>
<keyword evidence="9" id="KW-0407">Ion channel</keyword>
<dbReference type="PROSITE" id="PS51371">
    <property type="entry name" value="CBS"/>
    <property type="match status" value="1"/>
</dbReference>
<dbReference type="SUPFAM" id="SSF54631">
    <property type="entry name" value="CBS-domain pair"/>
    <property type="match status" value="1"/>
</dbReference>
<evidence type="ECO:0000256" key="7">
    <source>
        <dbReference type="ARBA" id="ARBA00023173"/>
    </source>
</evidence>
<evidence type="ECO:0000256" key="1">
    <source>
        <dbReference type="ARBA" id="ARBA00004141"/>
    </source>
</evidence>
<dbReference type="PANTHER" id="PTHR43427">
    <property type="entry name" value="CHLORIDE CHANNEL PROTEIN CLC-E"/>
    <property type="match status" value="1"/>
</dbReference>
<protein>
    <submittedName>
        <fullName evidence="13">Chloride channel protein</fullName>
    </submittedName>
</protein>
<dbReference type="CDD" id="cd02205">
    <property type="entry name" value="CBS_pair_SF"/>
    <property type="match status" value="1"/>
</dbReference>
<dbReference type="CDD" id="cd00400">
    <property type="entry name" value="Voltage_gated_ClC"/>
    <property type="match status" value="1"/>
</dbReference>
<feature type="transmembrane region" description="Helical" evidence="11">
    <location>
        <begin position="381"/>
        <end position="405"/>
    </location>
</feature>
<evidence type="ECO:0000256" key="11">
    <source>
        <dbReference type="SAM" id="Phobius"/>
    </source>
</evidence>
<keyword evidence="10" id="KW-0129">CBS domain</keyword>
<keyword evidence="3 11" id="KW-0812">Transmembrane</keyword>
<feature type="transmembrane region" description="Helical" evidence="11">
    <location>
        <begin position="411"/>
        <end position="428"/>
    </location>
</feature>
<evidence type="ECO:0000256" key="6">
    <source>
        <dbReference type="ARBA" id="ARBA00023136"/>
    </source>
</evidence>
<keyword evidence="6 11" id="KW-0472">Membrane</keyword>
<dbReference type="Pfam" id="PF00571">
    <property type="entry name" value="CBS"/>
    <property type="match status" value="1"/>
</dbReference>
<organism evidence="13 14">
    <name type="scientific">Mucilaginibacter jinjuensis</name>
    <dbReference type="NCBI Taxonomy" id="1176721"/>
    <lineage>
        <taxon>Bacteria</taxon>
        <taxon>Pseudomonadati</taxon>
        <taxon>Bacteroidota</taxon>
        <taxon>Sphingobacteriia</taxon>
        <taxon>Sphingobacteriales</taxon>
        <taxon>Sphingobacteriaceae</taxon>
        <taxon>Mucilaginibacter</taxon>
    </lineage>
</organism>